<dbReference type="Proteomes" id="UP001596156">
    <property type="component" value="Unassembled WGS sequence"/>
</dbReference>
<feature type="compositionally biased region" description="Basic and acidic residues" evidence="1">
    <location>
        <begin position="37"/>
        <end position="52"/>
    </location>
</feature>
<gene>
    <name evidence="2" type="ORF">ACFPN6_30630</name>
</gene>
<keyword evidence="3" id="KW-1185">Reference proteome</keyword>
<sequence>MLRTAAATATAVRGRAYDDVAHQQAAMPERLLTLPGRHPEHDDRDPEAGRREAIDLTPLRALRESRRGVEALDPTAERLRHLQDAFTEAADASRARADRYAEQGDAAHPMPWGVPAMTGIHSTETRSPGVDGIAWECATLTGAMPCIHPVRARRISP</sequence>
<evidence type="ECO:0000313" key="2">
    <source>
        <dbReference type="EMBL" id="MFC5228837.1"/>
    </source>
</evidence>
<dbReference type="EMBL" id="JBHSKL010000046">
    <property type="protein sequence ID" value="MFC5228837.1"/>
    <property type="molecule type" value="Genomic_DNA"/>
</dbReference>
<accession>A0ABW0DHB1</accession>
<evidence type="ECO:0000256" key="1">
    <source>
        <dbReference type="SAM" id="MobiDB-lite"/>
    </source>
</evidence>
<reference evidence="3" key="1">
    <citation type="journal article" date="2019" name="Int. J. Syst. Evol. Microbiol.">
        <title>The Global Catalogue of Microorganisms (GCM) 10K type strain sequencing project: providing services to taxonomists for standard genome sequencing and annotation.</title>
        <authorList>
            <consortium name="The Broad Institute Genomics Platform"/>
            <consortium name="The Broad Institute Genome Sequencing Center for Infectious Disease"/>
            <person name="Wu L."/>
            <person name="Ma J."/>
        </authorList>
    </citation>
    <scope>NUCLEOTIDE SEQUENCE [LARGE SCALE GENOMIC DNA]</scope>
    <source>
        <strain evidence="3">CCM 8479</strain>
    </source>
</reference>
<comment type="caution">
    <text evidence="2">The sequence shown here is derived from an EMBL/GenBank/DDBJ whole genome shotgun (WGS) entry which is preliminary data.</text>
</comment>
<dbReference type="RefSeq" id="WP_344645801.1">
    <property type="nucleotide sequence ID" value="NZ_BAAASS010000020.1"/>
</dbReference>
<proteinExistence type="predicted"/>
<organism evidence="2 3">
    <name type="scientific">Streptomyces fimbriatus</name>
    <dbReference type="NCBI Taxonomy" id="68197"/>
    <lineage>
        <taxon>Bacteria</taxon>
        <taxon>Bacillati</taxon>
        <taxon>Actinomycetota</taxon>
        <taxon>Actinomycetes</taxon>
        <taxon>Kitasatosporales</taxon>
        <taxon>Streptomycetaceae</taxon>
        <taxon>Streptomyces</taxon>
    </lineage>
</organism>
<evidence type="ECO:0000313" key="3">
    <source>
        <dbReference type="Proteomes" id="UP001596156"/>
    </source>
</evidence>
<feature type="region of interest" description="Disordered" evidence="1">
    <location>
        <begin position="32"/>
        <end position="52"/>
    </location>
</feature>
<protein>
    <submittedName>
        <fullName evidence="2">Uncharacterized protein</fullName>
    </submittedName>
</protein>
<name>A0ABW0DHB1_STRFI</name>